<evidence type="ECO:0000256" key="1">
    <source>
        <dbReference type="SAM" id="Phobius"/>
    </source>
</evidence>
<dbReference type="EMBL" id="VIVN01000024">
    <property type="protein sequence ID" value="TWD89715.1"/>
    <property type="molecule type" value="Genomic_DNA"/>
</dbReference>
<reference evidence="3 4" key="1">
    <citation type="submission" date="2019-06" db="EMBL/GenBank/DDBJ databases">
        <title>Sorghum-associated microbial communities from plants grown in Nebraska, USA.</title>
        <authorList>
            <person name="Schachtman D."/>
        </authorList>
    </citation>
    <scope>NUCLEOTIDE SEQUENCE [LARGE SCALE GENOMIC DNA]</scope>
    <source>
        <strain evidence="3 4">2482</strain>
    </source>
</reference>
<dbReference type="InterPro" id="IPR014529">
    <property type="entry name" value="UCP026631"/>
</dbReference>
<dbReference type="PIRSF" id="PIRSF026631">
    <property type="entry name" value="UCP026631"/>
    <property type="match status" value="1"/>
</dbReference>
<feature type="transmembrane region" description="Helical" evidence="1">
    <location>
        <begin position="210"/>
        <end position="231"/>
    </location>
</feature>
<keyword evidence="1" id="KW-0472">Membrane</keyword>
<gene>
    <name evidence="3" type="ORF">FB550_12420</name>
</gene>
<feature type="transmembrane region" description="Helical" evidence="1">
    <location>
        <begin position="346"/>
        <end position="364"/>
    </location>
</feature>
<keyword evidence="1" id="KW-0812">Transmembrane</keyword>
<keyword evidence="4" id="KW-1185">Reference proteome</keyword>
<evidence type="ECO:0000313" key="4">
    <source>
        <dbReference type="Proteomes" id="UP000319671"/>
    </source>
</evidence>
<feature type="domain" description="YdbS-like PH" evidence="2">
    <location>
        <begin position="387"/>
        <end position="467"/>
    </location>
</feature>
<evidence type="ECO:0000313" key="3">
    <source>
        <dbReference type="EMBL" id="TWD89715.1"/>
    </source>
</evidence>
<dbReference type="Pfam" id="PF03703">
    <property type="entry name" value="bPH_2"/>
    <property type="match status" value="3"/>
</dbReference>
<dbReference type="PANTHER" id="PTHR34473:SF2">
    <property type="entry name" value="UPF0699 TRANSMEMBRANE PROTEIN YDBT"/>
    <property type="match status" value="1"/>
</dbReference>
<dbReference type="RefSeq" id="WP_144568348.1">
    <property type="nucleotide sequence ID" value="NZ_VIVN01000024.1"/>
</dbReference>
<organism evidence="3 4">
    <name type="scientific">Neobacillus bataviensis</name>
    <dbReference type="NCBI Taxonomy" id="220685"/>
    <lineage>
        <taxon>Bacteria</taxon>
        <taxon>Bacillati</taxon>
        <taxon>Bacillota</taxon>
        <taxon>Bacilli</taxon>
        <taxon>Bacillales</taxon>
        <taxon>Bacillaceae</taxon>
        <taxon>Neobacillus</taxon>
    </lineage>
</organism>
<protein>
    <submittedName>
        <fullName evidence="3">Putative membrane protein</fullName>
    </submittedName>
</protein>
<feature type="domain" description="YdbS-like PH" evidence="2">
    <location>
        <begin position="240"/>
        <end position="308"/>
    </location>
</feature>
<comment type="caution">
    <text evidence="3">The sequence shown here is derived from an EMBL/GenBank/DDBJ whole genome shotgun (WGS) entry which is preliminary data.</text>
</comment>
<evidence type="ECO:0000259" key="2">
    <source>
        <dbReference type="Pfam" id="PF03703"/>
    </source>
</evidence>
<keyword evidence="1" id="KW-1133">Transmembrane helix</keyword>
<feature type="transmembrane region" description="Helical" evidence="1">
    <location>
        <begin position="370"/>
        <end position="387"/>
    </location>
</feature>
<proteinExistence type="predicted"/>
<feature type="transmembrane region" description="Helical" evidence="1">
    <location>
        <begin position="42"/>
        <end position="64"/>
    </location>
</feature>
<dbReference type="PANTHER" id="PTHR34473">
    <property type="entry name" value="UPF0699 TRANSMEMBRANE PROTEIN YDBS"/>
    <property type="match status" value="1"/>
</dbReference>
<name>A0A561CEP7_9BACI</name>
<sequence length="478" mass="53803">MSEPKRLHPVASIVTTGKRIRNLILPMIFLNISGGRDSKTSLLISLILSLIAVLITLFTGILSWMRYTYRFEEDELLIEYGVFLRKKRYIPFERIQSINITEGLLQRLFGLAKVEIETAGSGDEAEAVLSAIPKGEAAQIQAHVNAAKQDALKMTAEIKPMFKLTTQKLLLLSLTSGGMGVVISAVFAIFTQLDDLVPYKKVFGGVETWAVHNIMLITFVVFLGFFLLWIISLMITMLKYAGFTVVQTETDFVISQGLLEKKQMTIPLNRIQAIRISENLIRQMLGLGTVYLESAGGSSANIEDANVMLLPIVKVKDIPAIIGPYLPEYEITEVFKPLPRRAMWRYIFRGWYVAIPIVLLSLIFLKSWGLLSLVLLVLVTIRAYLNYKSAGWGLSRDQLSLKFRSFKRTTIYMRKNKIQSLEAGVSYFQDKKELGTLEVFVKSGAVNTGGRVVDMDQADLQSIYRWYSREDEVGSGPE</sequence>
<dbReference type="Proteomes" id="UP000319671">
    <property type="component" value="Unassembled WGS sequence"/>
</dbReference>
<feature type="transmembrane region" description="Helical" evidence="1">
    <location>
        <begin position="169"/>
        <end position="190"/>
    </location>
</feature>
<feature type="domain" description="YdbS-like PH" evidence="2">
    <location>
        <begin position="64"/>
        <end position="143"/>
    </location>
</feature>
<dbReference type="InterPro" id="IPR005182">
    <property type="entry name" value="YdbS-like_PH"/>
</dbReference>
<accession>A0A561CEP7</accession>
<dbReference type="AlphaFoldDB" id="A0A561CEP7"/>